<keyword evidence="3" id="KW-1185">Reference proteome</keyword>
<organism evidence="2 3">
    <name type="scientific">Mycena metata</name>
    <dbReference type="NCBI Taxonomy" id="1033252"/>
    <lineage>
        <taxon>Eukaryota</taxon>
        <taxon>Fungi</taxon>
        <taxon>Dikarya</taxon>
        <taxon>Basidiomycota</taxon>
        <taxon>Agaricomycotina</taxon>
        <taxon>Agaricomycetes</taxon>
        <taxon>Agaricomycetidae</taxon>
        <taxon>Agaricales</taxon>
        <taxon>Marasmiineae</taxon>
        <taxon>Mycenaceae</taxon>
        <taxon>Mycena</taxon>
    </lineage>
</organism>
<sequence length="148" mass="16508">MRVHLPRHRMIAASLMRHYGSLPLFSSAMTIIAVLSATGNDHGCTAIGSCFLLALLMRCCFGYVPFGVQICGFLRYFNFYFKILIASHLDIADSARRAPWPNYSPASRTFFSVGLKAIGEDDQAIHLSRGRVSSRLRPHQTELLSQCV</sequence>
<keyword evidence="1" id="KW-0472">Membrane</keyword>
<accession>A0AAD7MN78</accession>
<keyword evidence="1" id="KW-0812">Transmembrane</keyword>
<evidence type="ECO:0000313" key="2">
    <source>
        <dbReference type="EMBL" id="KAJ7723773.1"/>
    </source>
</evidence>
<feature type="transmembrane region" description="Helical" evidence="1">
    <location>
        <begin position="51"/>
        <end position="74"/>
    </location>
</feature>
<evidence type="ECO:0000313" key="3">
    <source>
        <dbReference type="Proteomes" id="UP001215598"/>
    </source>
</evidence>
<keyword evidence="1" id="KW-1133">Transmembrane helix</keyword>
<protein>
    <submittedName>
        <fullName evidence="2">Uncharacterized protein</fullName>
    </submittedName>
</protein>
<gene>
    <name evidence="2" type="ORF">B0H16DRAFT_1597893</name>
</gene>
<comment type="caution">
    <text evidence="2">The sequence shown here is derived from an EMBL/GenBank/DDBJ whole genome shotgun (WGS) entry which is preliminary data.</text>
</comment>
<evidence type="ECO:0000256" key="1">
    <source>
        <dbReference type="SAM" id="Phobius"/>
    </source>
</evidence>
<dbReference type="Proteomes" id="UP001215598">
    <property type="component" value="Unassembled WGS sequence"/>
</dbReference>
<feature type="transmembrane region" description="Helical" evidence="1">
    <location>
        <begin position="21"/>
        <end position="39"/>
    </location>
</feature>
<proteinExistence type="predicted"/>
<dbReference type="EMBL" id="JARKIB010000208">
    <property type="protein sequence ID" value="KAJ7723773.1"/>
    <property type="molecule type" value="Genomic_DNA"/>
</dbReference>
<reference evidence="2" key="1">
    <citation type="submission" date="2023-03" db="EMBL/GenBank/DDBJ databases">
        <title>Massive genome expansion in bonnet fungi (Mycena s.s.) driven by repeated elements and novel gene families across ecological guilds.</title>
        <authorList>
            <consortium name="Lawrence Berkeley National Laboratory"/>
            <person name="Harder C.B."/>
            <person name="Miyauchi S."/>
            <person name="Viragh M."/>
            <person name="Kuo A."/>
            <person name="Thoen E."/>
            <person name="Andreopoulos B."/>
            <person name="Lu D."/>
            <person name="Skrede I."/>
            <person name="Drula E."/>
            <person name="Henrissat B."/>
            <person name="Morin E."/>
            <person name="Kohler A."/>
            <person name="Barry K."/>
            <person name="LaButti K."/>
            <person name="Morin E."/>
            <person name="Salamov A."/>
            <person name="Lipzen A."/>
            <person name="Mereny Z."/>
            <person name="Hegedus B."/>
            <person name="Baldrian P."/>
            <person name="Stursova M."/>
            <person name="Weitz H."/>
            <person name="Taylor A."/>
            <person name="Grigoriev I.V."/>
            <person name="Nagy L.G."/>
            <person name="Martin F."/>
            <person name="Kauserud H."/>
        </authorList>
    </citation>
    <scope>NUCLEOTIDE SEQUENCE</scope>
    <source>
        <strain evidence="2">CBHHK182m</strain>
    </source>
</reference>
<name>A0AAD7MN78_9AGAR</name>
<dbReference type="AlphaFoldDB" id="A0AAD7MN78"/>